<comment type="similarity">
    <text evidence="2">Belongs to the peptidase M10A family.</text>
</comment>
<dbReference type="InterPro" id="IPR024079">
    <property type="entry name" value="MetalloPept_cat_dom_sf"/>
</dbReference>
<feature type="chain" id="PRO_5046299991" description="Peptidase metallopeptidase domain-containing protein" evidence="9">
    <location>
        <begin position="19"/>
        <end position="349"/>
    </location>
</feature>
<comment type="cofactor">
    <cofactor evidence="1">
        <name>Zn(2+)</name>
        <dbReference type="ChEBI" id="CHEBI:29105"/>
    </cofactor>
</comment>
<dbReference type="InterPro" id="IPR006026">
    <property type="entry name" value="Peptidase_Metallo"/>
</dbReference>
<proteinExistence type="inferred from homology"/>
<dbReference type="InterPro" id="IPR002477">
    <property type="entry name" value="Peptidoglycan-bd-like"/>
</dbReference>
<reference evidence="11 12" key="1">
    <citation type="submission" date="2022-05" db="EMBL/GenBank/DDBJ databases">
        <authorList>
            <consortium name="Genoscope - CEA"/>
            <person name="William W."/>
        </authorList>
    </citation>
    <scope>NUCLEOTIDE SEQUENCE [LARGE SCALE GENOMIC DNA]</scope>
</reference>
<dbReference type="InterPro" id="IPR033739">
    <property type="entry name" value="M10A_MMP"/>
</dbReference>
<dbReference type="SUPFAM" id="SSF55486">
    <property type="entry name" value="Metalloproteases ('zincins'), catalytic domain"/>
    <property type="match status" value="1"/>
</dbReference>
<dbReference type="PANTHER" id="PTHR10201:SF291">
    <property type="entry name" value="MATRIX METALLOPROTEINASE 1, ISOFORM C-RELATED"/>
    <property type="match status" value="1"/>
</dbReference>
<evidence type="ECO:0000259" key="10">
    <source>
        <dbReference type="SMART" id="SM00235"/>
    </source>
</evidence>
<keyword evidence="5 9" id="KW-0732">Signal</keyword>
<evidence type="ECO:0000256" key="7">
    <source>
        <dbReference type="ARBA" id="ARBA00022833"/>
    </source>
</evidence>
<keyword evidence="4" id="KW-0479">Metal-binding</keyword>
<comment type="caution">
    <text evidence="11">The sequence shown here is derived from an EMBL/GenBank/DDBJ whole genome shotgun (WGS) entry which is preliminary data.</text>
</comment>
<evidence type="ECO:0000313" key="11">
    <source>
        <dbReference type="EMBL" id="CAH3139837.1"/>
    </source>
</evidence>
<dbReference type="Pfam" id="PF00413">
    <property type="entry name" value="Peptidase_M10"/>
    <property type="match status" value="1"/>
</dbReference>
<evidence type="ECO:0000256" key="2">
    <source>
        <dbReference type="ARBA" id="ARBA00010370"/>
    </source>
</evidence>
<dbReference type="EMBL" id="CALNXI010000790">
    <property type="protein sequence ID" value="CAH3139837.1"/>
    <property type="molecule type" value="Genomic_DNA"/>
</dbReference>
<dbReference type="PANTHER" id="PTHR10201">
    <property type="entry name" value="MATRIX METALLOPROTEINASE"/>
    <property type="match status" value="1"/>
</dbReference>
<dbReference type="InterPro" id="IPR001818">
    <property type="entry name" value="Pept_M10_metallopeptidase"/>
</dbReference>
<evidence type="ECO:0000256" key="1">
    <source>
        <dbReference type="ARBA" id="ARBA00001947"/>
    </source>
</evidence>
<dbReference type="PRINTS" id="PR00138">
    <property type="entry name" value="MATRIXIN"/>
</dbReference>
<gene>
    <name evidence="11" type="ORF">PEVE_00041505</name>
</gene>
<keyword evidence="7" id="KW-0862">Zinc</keyword>
<keyword evidence="12" id="KW-1185">Reference proteome</keyword>
<feature type="signal peptide" evidence="9">
    <location>
        <begin position="1"/>
        <end position="18"/>
    </location>
</feature>
<dbReference type="InterPro" id="IPR036365">
    <property type="entry name" value="PGBD-like_sf"/>
</dbReference>
<evidence type="ECO:0000256" key="8">
    <source>
        <dbReference type="ARBA" id="ARBA00023049"/>
    </source>
</evidence>
<name>A0ABN8PAL2_9CNID</name>
<dbReference type="CDD" id="cd04278">
    <property type="entry name" value="ZnMc_MMP"/>
    <property type="match status" value="1"/>
</dbReference>
<protein>
    <recommendedName>
        <fullName evidence="10">Peptidase metallopeptidase domain-containing protein</fullName>
    </recommendedName>
</protein>
<evidence type="ECO:0000256" key="5">
    <source>
        <dbReference type="ARBA" id="ARBA00022729"/>
    </source>
</evidence>
<dbReference type="Proteomes" id="UP001159427">
    <property type="component" value="Unassembled WGS sequence"/>
</dbReference>
<dbReference type="Pfam" id="PF01471">
    <property type="entry name" value="PG_binding_1"/>
    <property type="match status" value="1"/>
</dbReference>
<organism evidence="11 12">
    <name type="scientific">Porites evermanni</name>
    <dbReference type="NCBI Taxonomy" id="104178"/>
    <lineage>
        <taxon>Eukaryota</taxon>
        <taxon>Metazoa</taxon>
        <taxon>Cnidaria</taxon>
        <taxon>Anthozoa</taxon>
        <taxon>Hexacorallia</taxon>
        <taxon>Scleractinia</taxon>
        <taxon>Fungiina</taxon>
        <taxon>Poritidae</taxon>
        <taxon>Porites</taxon>
    </lineage>
</organism>
<evidence type="ECO:0000313" key="12">
    <source>
        <dbReference type="Proteomes" id="UP001159427"/>
    </source>
</evidence>
<keyword evidence="3" id="KW-0645">Protease</keyword>
<feature type="domain" description="Peptidase metallopeptidase" evidence="10">
    <location>
        <begin position="90"/>
        <end position="254"/>
    </location>
</feature>
<accession>A0ABN8PAL2</accession>
<dbReference type="SUPFAM" id="SSF47090">
    <property type="entry name" value="PGBD-like"/>
    <property type="match status" value="1"/>
</dbReference>
<keyword evidence="6" id="KW-0378">Hydrolase</keyword>
<evidence type="ECO:0000256" key="6">
    <source>
        <dbReference type="ARBA" id="ARBA00022801"/>
    </source>
</evidence>
<dbReference type="Gene3D" id="3.40.390.10">
    <property type="entry name" value="Collagenase (Catalytic Domain)"/>
    <property type="match status" value="1"/>
</dbReference>
<evidence type="ECO:0000256" key="3">
    <source>
        <dbReference type="ARBA" id="ARBA00022670"/>
    </source>
</evidence>
<evidence type="ECO:0000256" key="4">
    <source>
        <dbReference type="ARBA" id="ARBA00022723"/>
    </source>
</evidence>
<dbReference type="InterPro" id="IPR021190">
    <property type="entry name" value="Pept_M10A"/>
</dbReference>
<dbReference type="SMART" id="SM00235">
    <property type="entry name" value="ZnMc"/>
    <property type="match status" value="1"/>
</dbReference>
<keyword evidence="8" id="KW-0482">Metalloprotease</keyword>
<evidence type="ECO:0000256" key="9">
    <source>
        <dbReference type="SAM" id="SignalP"/>
    </source>
</evidence>
<sequence>MYLLIVLAVLAAQAFTFGDDDFTMALNFLKKYQYMSSTRSGNYMNSALKKFQQFTGLHVTGILDKSTIDQMKKPRCGMPDFRGHVKRFAANSKWSKTHLTYFVRKYGADLKRSTQDKIFAKALKLWSDVSGLSFSKARNGLSADIKISFGNRNHPGGNGGRCPDRFDGRGGQLAHAFMPEDGRAHFDEAETFTDNSPQGTNLLWTATHEFGHVLGLDHSSDRDAIMFPYYPDFYHPNLSLEPDDIAGIQSLYGGSTGEEALTYSPYDTEIIVNKHTILGDLEVLACSRHSHDGECREIASGEFALRRVNPPYERMEEGTEATDRLLLNMLYAYNYPFLTLQYECEYNEK</sequence>